<feature type="coiled-coil region" evidence="1">
    <location>
        <begin position="55"/>
        <end position="255"/>
    </location>
</feature>
<reference evidence="3 4" key="1">
    <citation type="submission" date="2019-08" db="EMBL/GenBank/DDBJ databases">
        <title>In-depth cultivation of the pig gut microbiome towards novel bacterial diversity and tailored functional studies.</title>
        <authorList>
            <person name="Wylensek D."/>
            <person name="Hitch T.C.A."/>
            <person name="Clavel T."/>
        </authorList>
    </citation>
    <scope>NUCLEOTIDE SEQUENCE [LARGE SCALE GENOMIC DNA]</scope>
    <source>
        <strain evidence="3 4">LKV-178-WT-2C</strain>
    </source>
</reference>
<dbReference type="RefSeq" id="WP_154482724.1">
    <property type="nucleotide sequence ID" value="NZ_VUNF01000032.1"/>
</dbReference>
<feature type="signal peptide" evidence="2">
    <location>
        <begin position="1"/>
        <end position="21"/>
    </location>
</feature>
<dbReference type="Gene3D" id="1.20.5.340">
    <property type="match status" value="1"/>
</dbReference>
<accession>A0A6I2TXH7</accession>
<protein>
    <submittedName>
        <fullName evidence="3">Uncharacterized protein</fullName>
    </submittedName>
</protein>
<evidence type="ECO:0000313" key="4">
    <source>
        <dbReference type="Proteomes" id="UP000450161"/>
    </source>
</evidence>
<evidence type="ECO:0000256" key="1">
    <source>
        <dbReference type="SAM" id="Coils"/>
    </source>
</evidence>
<keyword evidence="2" id="KW-0732">Signal</keyword>
<keyword evidence="1" id="KW-0175">Coiled coil</keyword>
<name>A0A6I2TXH7_9BACT</name>
<dbReference type="EMBL" id="VUNF01000032">
    <property type="protein sequence ID" value="MST78531.1"/>
    <property type="molecule type" value="Genomic_DNA"/>
</dbReference>
<organism evidence="3 4">
    <name type="scientific">Segatella copri</name>
    <dbReference type="NCBI Taxonomy" id="165179"/>
    <lineage>
        <taxon>Bacteria</taxon>
        <taxon>Pseudomonadati</taxon>
        <taxon>Bacteroidota</taxon>
        <taxon>Bacteroidia</taxon>
        <taxon>Bacteroidales</taxon>
        <taxon>Prevotellaceae</taxon>
        <taxon>Segatella</taxon>
    </lineage>
</organism>
<dbReference type="Proteomes" id="UP000450161">
    <property type="component" value="Unassembled WGS sequence"/>
</dbReference>
<dbReference type="AlphaFoldDB" id="A0A6I2TXH7"/>
<dbReference type="PROSITE" id="PS51257">
    <property type="entry name" value="PROKAR_LIPOPROTEIN"/>
    <property type="match status" value="1"/>
</dbReference>
<proteinExistence type="predicted"/>
<evidence type="ECO:0000256" key="2">
    <source>
        <dbReference type="SAM" id="SignalP"/>
    </source>
</evidence>
<sequence>MKRQITSILLFSALLMGGASAFVSCTDHDSDASYEVDGSIADQLKKHADEFQGYINTLRGNITDLEGRINTLKTETDGKFTTVNADIAGLKASLKALETRLTTAEKAIKTAQSTADAAKTAADKANADLATLKTELINADIELQNQINAVKQLAGKNKENIDNLTNTVNSLSEKINTNTDNIKQNGEYIQQLVEMLNNLENQSNQSIRSLENLYNDLDGRLGTDEELLELVKKDQAKLEDVVEKLNTKLDNTVDKTNFDEVKKKVEENKVDIQSIKTDVQNIKRDFANKVSQADFDILSDNVSKLDAAYKQADREMESRINTKINEIQEKLNELFNDMINMLTGIELQATESPISGYENFSFLGSEAHILGAYFGKCSDQVFLGDELIANRNEILIDDQSGENAGIIYATLNPSNVDFTNCTLKIVNSLGEEAPFTAKVKGKINHALKYGISRANNSNVYAIQVNLDKDNLEAAKTWTGSDVNALKNIAKNVLDKLRKPGETRLNIADAATTIAKTFNNRLTAYGLQAEQTYVDANKKETTRTITSKLSLAATAIEPLSYIFLQQNTTLNNLDLPSFPTIQSKLNFNDYKFNWTPIAGLGPVKTSVTLKGMPDLNKIKVTIDGKVATPEVNVEKAEIKFGNTTLKGTIDEDKEHITVDLGDLEKNTTADIKVSVGDIEIKPDDLHVTVDTSTKTDMTYDVEIPMGEFNEIINRINNQVGNMIGNVNNIVDKIQGYTETIDGKYITGINNFIQKFENLLRKSNSLLQPAMFYVTSNGSWGQLAREKEGASYLKLQGAKASTILVASSYTGEILAPAYKKYVHVTKIPAGAHVTGENLNKIIDGNLHKIGFEADKAGDYELTYEAVDYTGHSVSKTFWIKVVK</sequence>
<comment type="caution">
    <text evidence="3">The sequence shown here is derived from an EMBL/GenBank/DDBJ whole genome shotgun (WGS) entry which is preliminary data.</text>
</comment>
<gene>
    <name evidence="3" type="ORF">FYJ72_12925</name>
</gene>
<feature type="chain" id="PRO_5026211881" evidence="2">
    <location>
        <begin position="22"/>
        <end position="881"/>
    </location>
</feature>
<dbReference type="SUPFAM" id="SSF57997">
    <property type="entry name" value="Tropomyosin"/>
    <property type="match status" value="1"/>
</dbReference>
<evidence type="ECO:0000313" key="3">
    <source>
        <dbReference type="EMBL" id="MST78531.1"/>
    </source>
</evidence>